<organism evidence="2 3">
    <name type="scientific">Sphingomonas longa</name>
    <dbReference type="NCBI Taxonomy" id="2778730"/>
    <lineage>
        <taxon>Bacteria</taxon>
        <taxon>Pseudomonadati</taxon>
        <taxon>Pseudomonadota</taxon>
        <taxon>Alphaproteobacteria</taxon>
        <taxon>Sphingomonadales</taxon>
        <taxon>Sphingomonadaceae</taxon>
        <taxon>Sphingomonas</taxon>
    </lineage>
</organism>
<evidence type="ECO:0000313" key="2">
    <source>
        <dbReference type="EMBL" id="MBM6578443.1"/>
    </source>
</evidence>
<feature type="compositionally biased region" description="Polar residues" evidence="1">
    <location>
        <begin position="282"/>
        <end position="296"/>
    </location>
</feature>
<proteinExistence type="predicted"/>
<evidence type="ECO:0000313" key="3">
    <source>
        <dbReference type="Proteomes" id="UP000763641"/>
    </source>
</evidence>
<dbReference type="EMBL" id="JAFEMC010000008">
    <property type="protein sequence ID" value="MBM6578443.1"/>
    <property type="molecule type" value="Genomic_DNA"/>
</dbReference>
<comment type="caution">
    <text evidence="2">The sequence shown here is derived from an EMBL/GenBank/DDBJ whole genome shotgun (WGS) entry which is preliminary data.</text>
</comment>
<gene>
    <name evidence="2" type="ORF">ILT43_18845</name>
</gene>
<sequence length="296" mass="31427">MTAFTLGEATALALGRVRPSGTALRSGGRTPARSGAPHRTGAPVLRGSIEAGTFEDLFFAVPAKGETDRLLRMARAALDAGRRLKRAARVEARELSATERTLAALTAGAVRVYEEICTLARLNAGRVFPTYDHLAQATALGRATVARALHALEAAGFLLRQRRFKRVEEAGDEPAPAASGGRGRGPRYAQTSNAYRPLLPGRILGLLPRWLRPAPIPVDALQHAQVRDEEVAAMHATLSCRELAQATVGGALGRVLASLGARIDSIACESQNHPQPLLDSYIPSSNGVGLNGQQRN</sequence>
<accession>A0ABS2DBZ8</accession>
<dbReference type="RefSeq" id="WP_204200539.1">
    <property type="nucleotide sequence ID" value="NZ_JAFEMC010000008.1"/>
</dbReference>
<feature type="region of interest" description="Disordered" evidence="1">
    <location>
        <begin position="275"/>
        <end position="296"/>
    </location>
</feature>
<name>A0ABS2DBZ8_9SPHN</name>
<dbReference type="Pfam" id="PF13730">
    <property type="entry name" value="HTH_36"/>
    <property type="match status" value="1"/>
</dbReference>
<keyword evidence="3" id="KW-1185">Reference proteome</keyword>
<feature type="region of interest" description="Disordered" evidence="1">
    <location>
        <begin position="20"/>
        <end position="42"/>
    </location>
</feature>
<evidence type="ECO:0000256" key="1">
    <source>
        <dbReference type="SAM" id="MobiDB-lite"/>
    </source>
</evidence>
<feature type="region of interest" description="Disordered" evidence="1">
    <location>
        <begin position="169"/>
        <end position="192"/>
    </location>
</feature>
<protein>
    <submittedName>
        <fullName evidence="2">Helix-turn-helix domain-containing protein</fullName>
    </submittedName>
</protein>
<dbReference type="Proteomes" id="UP000763641">
    <property type="component" value="Unassembled WGS sequence"/>
</dbReference>
<dbReference type="InterPro" id="IPR036390">
    <property type="entry name" value="WH_DNA-bd_sf"/>
</dbReference>
<reference evidence="2 3" key="1">
    <citation type="submission" date="2020-12" db="EMBL/GenBank/DDBJ databases">
        <title>Sphingomonas sp.</title>
        <authorList>
            <person name="Kim M.K."/>
        </authorList>
    </citation>
    <scope>NUCLEOTIDE SEQUENCE [LARGE SCALE GENOMIC DNA]</scope>
    <source>
        <strain evidence="2 3">BT552</strain>
    </source>
</reference>
<dbReference type="SUPFAM" id="SSF46785">
    <property type="entry name" value="Winged helix' DNA-binding domain"/>
    <property type="match status" value="1"/>
</dbReference>